<dbReference type="GO" id="GO:0051539">
    <property type="term" value="F:4 iron, 4 sulfur cluster binding"/>
    <property type="evidence" value="ECO:0007669"/>
    <property type="project" value="InterPro"/>
</dbReference>
<dbReference type="RefSeq" id="WP_091869287.1">
    <property type="nucleotide sequence ID" value="NZ_FNAO01000006.1"/>
</dbReference>
<dbReference type="Pfam" id="PF01568">
    <property type="entry name" value="Molydop_binding"/>
    <property type="match status" value="1"/>
</dbReference>
<dbReference type="GO" id="GO:0043546">
    <property type="term" value="F:molybdopterin cofactor binding"/>
    <property type="evidence" value="ECO:0007669"/>
    <property type="project" value="InterPro"/>
</dbReference>
<keyword evidence="7" id="KW-1185">Reference proteome</keyword>
<dbReference type="CDD" id="cd02787">
    <property type="entry name" value="MopB_CT_ydeP"/>
    <property type="match status" value="1"/>
</dbReference>
<feature type="domain" description="Molybdopterin oxidoreductase" evidence="4">
    <location>
        <begin position="127"/>
        <end position="505"/>
    </location>
</feature>
<dbReference type="OrthoDB" id="9792592at2"/>
<dbReference type="InterPro" id="IPR010046">
    <property type="entry name" value="Mopterin_OxRdtse_a_bac"/>
</dbReference>
<evidence type="ECO:0000313" key="6">
    <source>
        <dbReference type="EMBL" id="SDE62145.1"/>
    </source>
</evidence>
<evidence type="ECO:0000256" key="1">
    <source>
        <dbReference type="ARBA" id="ARBA00022723"/>
    </source>
</evidence>
<protein>
    <submittedName>
        <fullName evidence="6">Oxidoreductase alpha (Molybdopterin) subunit</fullName>
    </submittedName>
</protein>
<keyword evidence="3" id="KW-0411">Iron-sulfur</keyword>
<dbReference type="PIRSF" id="PIRSF000144">
    <property type="entry name" value="CbbBc"/>
    <property type="match status" value="1"/>
</dbReference>
<dbReference type="EMBL" id="FNAO01000006">
    <property type="protein sequence ID" value="SDE62145.1"/>
    <property type="molecule type" value="Genomic_DNA"/>
</dbReference>
<dbReference type="SUPFAM" id="SSF53706">
    <property type="entry name" value="Formate dehydrogenase/DMSO reductase, domains 1-3"/>
    <property type="match status" value="1"/>
</dbReference>
<evidence type="ECO:0000259" key="4">
    <source>
        <dbReference type="Pfam" id="PF00384"/>
    </source>
</evidence>
<sequence length="769" mass="85052">MKDDFKRKVSIHGSQEFSDNFEFKDPVHHAAGILGVKEALKHGFKEMGIVRSMRALLDMNQESGFDCPSCAWPNPEDPSPVAEYCENGAKALADEATTAHIGASFFSENSVEALSQLTDYQLNKFGRLTEPLVLRPGSIHYEPISWTDAYGLISDQLHALDSPNEAIFYTSGRSSNEAAYLYGMFARAFGTNNMPDCSNMCHESSGIALGETLGIGKGSTKLEDLYEAEVVIVAGQNPGTNHPRMLSALEKCKKNGGKIISINPLEETGLVNFKNPQKITGWVGGGEDMADIHLAVRINQDIPLIKLVIKKLADMDTAKKDVFDHEFLRQHVTGYERLMADIDTYDVNELLRLCGVEEGKIGDTALLLAKKSKIVVCWAMGLTQHKNGVANIQEYVNLLLLKGSIGKPGAGTCPVRGHSNVQGDRSVGIQHFVDAAMNQRIEKHLGFTPPDKEGVDTVGAMKAMHDGKAKVFLCLGGNFLMAASDTQYTAKALQNCDLTVQVSTKLNRTHLVTGKTALILPTYGRSEKDLKNGDLRYLTMEDSMGRVRQSRGLLKPASENIKSEPELIAELADTYFQGKHAVPWKAMGDDYSLIRESIDKVAKGFERTGERSKGIGFYLPNNVRNLDFSMLPEGKAQLTLNALPDHTLADDEFMLMTIRSHDQFNTTIYGLDDRYRGVYNERRVLFMNAEDMASRNFTKMDVVNIHSNYDNTLRTAPNFLVLPYNIPKGDLAAYFPETNVLVPYNHFAEKSKTPISKSIKVTVELVRGS</sequence>
<dbReference type="InterPro" id="IPR006656">
    <property type="entry name" value="Mopterin_OxRdtase"/>
</dbReference>
<dbReference type="PANTHER" id="PTHR43105:SF4">
    <property type="entry name" value="PROTEIN YDEP"/>
    <property type="match status" value="1"/>
</dbReference>
<dbReference type="InterPro" id="IPR037951">
    <property type="entry name" value="MopB_CT_YdeP"/>
</dbReference>
<evidence type="ECO:0000256" key="3">
    <source>
        <dbReference type="ARBA" id="ARBA00023014"/>
    </source>
</evidence>
<dbReference type="Pfam" id="PF00384">
    <property type="entry name" value="Molybdopterin"/>
    <property type="match status" value="1"/>
</dbReference>
<evidence type="ECO:0000313" key="7">
    <source>
        <dbReference type="Proteomes" id="UP000199109"/>
    </source>
</evidence>
<evidence type="ECO:0000256" key="2">
    <source>
        <dbReference type="ARBA" id="ARBA00023004"/>
    </source>
</evidence>
<keyword evidence="2" id="KW-0408">Iron</keyword>
<dbReference type="NCBIfam" id="TIGR01701">
    <property type="entry name" value="Fdhalpha-like"/>
    <property type="match status" value="1"/>
</dbReference>
<dbReference type="InterPro" id="IPR009010">
    <property type="entry name" value="Asp_de-COase-like_dom_sf"/>
</dbReference>
<dbReference type="SUPFAM" id="SSF50692">
    <property type="entry name" value="ADC-like"/>
    <property type="match status" value="1"/>
</dbReference>
<keyword evidence="1" id="KW-0479">Metal-binding</keyword>
<proteinExistence type="predicted"/>
<reference evidence="6 7" key="1">
    <citation type="submission" date="2016-10" db="EMBL/GenBank/DDBJ databases">
        <authorList>
            <person name="de Groot N.N."/>
        </authorList>
    </citation>
    <scope>NUCLEOTIDE SEQUENCE [LARGE SCALE GENOMIC DNA]</scope>
    <source>
        <strain evidence="6 7">DSM 23421</strain>
    </source>
</reference>
<dbReference type="InterPro" id="IPR006657">
    <property type="entry name" value="MoPterin_dinucl-bd_dom"/>
</dbReference>
<gene>
    <name evidence="6" type="ORF">SAMN05421636_106159</name>
</gene>
<dbReference type="GO" id="GO:0016020">
    <property type="term" value="C:membrane"/>
    <property type="evidence" value="ECO:0007669"/>
    <property type="project" value="TreeGrafter"/>
</dbReference>
<dbReference type="Gene3D" id="3.40.228.10">
    <property type="entry name" value="Dimethylsulfoxide Reductase, domain 2"/>
    <property type="match status" value="1"/>
</dbReference>
<dbReference type="GO" id="GO:0045333">
    <property type="term" value="P:cellular respiration"/>
    <property type="evidence" value="ECO:0007669"/>
    <property type="project" value="UniProtKB-ARBA"/>
</dbReference>
<dbReference type="GO" id="GO:0008863">
    <property type="term" value="F:formate dehydrogenase (NAD+) activity"/>
    <property type="evidence" value="ECO:0007669"/>
    <property type="project" value="InterPro"/>
</dbReference>
<dbReference type="InterPro" id="IPR050123">
    <property type="entry name" value="Prok_molybdopt-oxidoreductase"/>
</dbReference>
<dbReference type="STRING" id="641691.SAMN05421636_106159"/>
<dbReference type="GO" id="GO:0030151">
    <property type="term" value="F:molybdenum ion binding"/>
    <property type="evidence" value="ECO:0007669"/>
    <property type="project" value="InterPro"/>
</dbReference>
<dbReference type="Gene3D" id="3.40.50.740">
    <property type="match status" value="1"/>
</dbReference>
<accession>A0A1G7EFE3</accession>
<organism evidence="6 7">
    <name type="scientific">Pricia antarctica</name>
    <dbReference type="NCBI Taxonomy" id="641691"/>
    <lineage>
        <taxon>Bacteria</taxon>
        <taxon>Pseudomonadati</taxon>
        <taxon>Bacteroidota</taxon>
        <taxon>Flavobacteriia</taxon>
        <taxon>Flavobacteriales</taxon>
        <taxon>Flavobacteriaceae</taxon>
        <taxon>Pricia</taxon>
    </lineage>
</organism>
<dbReference type="Proteomes" id="UP000199109">
    <property type="component" value="Unassembled WGS sequence"/>
</dbReference>
<dbReference type="PANTHER" id="PTHR43105">
    <property type="entry name" value="RESPIRATORY NITRATE REDUCTASE"/>
    <property type="match status" value="1"/>
</dbReference>
<evidence type="ECO:0000259" key="5">
    <source>
        <dbReference type="Pfam" id="PF01568"/>
    </source>
</evidence>
<dbReference type="AlphaFoldDB" id="A0A1G7EFE3"/>
<feature type="domain" description="Molybdopterin dinucleotide-binding" evidence="5">
    <location>
        <begin position="653"/>
        <end position="757"/>
    </location>
</feature>
<name>A0A1G7EFE3_9FLAO</name>